<feature type="compositionally biased region" description="Basic and acidic residues" evidence="1">
    <location>
        <begin position="58"/>
        <end position="70"/>
    </location>
</feature>
<reference evidence="2 3" key="1">
    <citation type="submission" date="2017-03" db="EMBL/GenBank/DDBJ databases">
        <title>WGS assembly of Porphyra umbilicalis.</title>
        <authorList>
            <person name="Brawley S.H."/>
            <person name="Blouin N.A."/>
            <person name="Ficko-Blean E."/>
            <person name="Wheeler G.L."/>
            <person name="Lohr M."/>
            <person name="Goodson H.V."/>
            <person name="Jenkins J.W."/>
            <person name="Blaby-Haas C.E."/>
            <person name="Helliwell K.E."/>
            <person name="Chan C."/>
            <person name="Marriage T."/>
            <person name="Bhattacharya D."/>
            <person name="Klein A.S."/>
            <person name="Badis Y."/>
            <person name="Brodie J."/>
            <person name="Cao Y."/>
            <person name="Collen J."/>
            <person name="Dittami S.M."/>
            <person name="Gachon C.M."/>
            <person name="Green B.R."/>
            <person name="Karpowicz S."/>
            <person name="Kim J.W."/>
            <person name="Kudahl U."/>
            <person name="Lin S."/>
            <person name="Michel G."/>
            <person name="Mittag M."/>
            <person name="Olson B.J."/>
            <person name="Pangilinan J."/>
            <person name="Peng Y."/>
            <person name="Qiu H."/>
            <person name="Shu S."/>
            <person name="Singer J.T."/>
            <person name="Smith A.G."/>
            <person name="Sprecher B.N."/>
            <person name="Wagner V."/>
            <person name="Wang W."/>
            <person name="Wang Z.-Y."/>
            <person name="Yan J."/>
            <person name="Yarish C."/>
            <person name="Zoeuner-Riek S."/>
            <person name="Zhuang Y."/>
            <person name="Zou Y."/>
            <person name="Lindquist E.A."/>
            <person name="Grimwood J."/>
            <person name="Barry K."/>
            <person name="Rokhsar D.S."/>
            <person name="Schmutz J."/>
            <person name="Stiller J.W."/>
            <person name="Grossman A.R."/>
            <person name="Prochnik S.E."/>
        </authorList>
    </citation>
    <scope>NUCLEOTIDE SEQUENCE [LARGE SCALE GENOMIC DNA]</scope>
    <source>
        <strain evidence="2">4086291</strain>
    </source>
</reference>
<evidence type="ECO:0000313" key="3">
    <source>
        <dbReference type="Proteomes" id="UP000218209"/>
    </source>
</evidence>
<evidence type="ECO:0000313" key="2">
    <source>
        <dbReference type="EMBL" id="OSX69182.1"/>
    </source>
</evidence>
<evidence type="ECO:0000256" key="1">
    <source>
        <dbReference type="SAM" id="MobiDB-lite"/>
    </source>
</evidence>
<organism evidence="2 3">
    <name type="scientific">Porphyra umbilicalis</name>
    <name type="common">Purple laver</name>
    <name type="synonym">Red alga</name>
    <dbReference type="NCBI Taxonomy" id="2786"/>
    <lineage>
        <taxon>Eukaryota</taxon>
        <taxon>Rhodophyta</taxon>
        <taxon>Bangiophyceae</taxon>
        <taxon>Bangiales</taxon>
        <taxon>Bangiaceae</taxon>
        <taxon>Porphyra</taxon>
    </lineage>
</organism>
<dbReference type="AlphaFoldDB" id="A0A1X6NKT6"/>
<protein>
    <submittedName>
        <fullName evidence="2">Uncharacterized protein</fullName>
    </submittedName>
</protein>
<name>A0A1X6NKT6_PORUM</name>
<gene>
    <name evidence="2" type="ORF">BU14_1768s0001</name>
</gene>
<dbReference type="EMBL" id="KV919719">
    <property type="protein sequence ID" value="OSX69182.1"/>
    <property type="molecule type" value="Genomic_DNA"/>
</dbReference>
<dbReference type="Proteomes" id="UP000218209">
    <property type="component" value="Unassembled WGS sequence"/>
</dbReference>
<accession>A0A1X6NKT6</accession>
<feature type="region of interest" description="Disordered" evidence="1">
    <location>
        <begin position="52"/>
        <end position="79"/>
    </location>
</feature>
<proteinExistence type="predicted"/>
<sequence>MASRYEALCSGHDSCRRRDSCRGPDSCRRRLSLRRTVVLSLAAPAAPLGSTALHRGKMWGDEEKGEDSSQSRDTLSQARGIALGDLNGERGAFALRPPFHVAPPAPPLTPVAIRAGTPRSNELCCV</sequence>
<keyword evidence="3" id="KW-1185">Reference proteome</keyword>